<comment type="caution">
    <text evidence="1">The sequence shown here is derived from an EMBL/GenBank/DDBJ whole genome shotgun (WGS) entry which is preliminary data.</text>
</comment>
<gene>
    <name evidence="1" type="ORF">Sradi_1500500</name>
</gene>
<reference evidence="1" key="1">
    <citation type="submission" date="2020-06" db="EMBL/GenBank/DDBJ databases">
        <authorList>
            <person name="Li T."/>
            <person name="Hu X."/>
            <person name="Zhang T."/>
            <person name="Song X."/>
            <person name="Zhang H."/>
            <person name="Dai N."/>
            <person name="Sheng W."/>
            <person name="Hou X."/>
            <person name="Wei L."/>
        </authorList>
    </citation>
    <scope>NUCLEOTIDE SEQUENCE</scope>
    <source>
        <strain evidence="1">G02</strain>
        <tissue evidence="1">Leaf</tissue>
    </source>
</reference>
<accession>A0AAW2U805</accession>
<reference evidence="1" key="2">
    <citation type="journal article" date="2024" name="Plant">
        <title>Genomic evolution and insights into agronomic trait innovations of Sesamum species.</title>
        <authorList>
            <person name="Miao H."/>
            <person name="Wang L."/>
            <person name="Qu L."/>
            <person name="Liu H."/>
            <person name="Sun Y."/>
            <person name="Le M."/>
            <person name="Wang Q."/>
            <person name="Wei S."/>
            <person name="Zheng Y."/>
            <person name="Lin W."/>
            <person name="Duan Y."/>
            <person name="Cao H."/>
            <person name="Xiong S."/>
            <person name="Wang X."/>
            <person name="Wei L."/>
            <person name="Li C."/>
            <person name="Ma Q."/>
            <person name="Ju M."/>
            <person name="Zhao R."/>
            <person name="Li G."/>
            <person name="Mu C."/>
            <person name="Tian Q."/>
            <person name="Mei H."/>
            <person name="Zhang T."/>
            <person name="Gao T."/>
            <person name="Zhang H."/>
        </authorList>
    </citation>
    <scope>NUCLEOTIDE SEQUENCE</scope>
    <source>
        <strain evidence="1">G02</strain>
    </source>
</reference>
<protein>
    <submittedName>
        <fullName evidence="1">Uncharacterized protein</fullName>
    </submittedName>
</protein>
<dbReference type="EMBL" id="JACGWJ010000006">
    <property type="protein sequence ID" value="KAL0412988.1"/>
    <property type="molecule type" value="Genomic_DNA"/>
</dbReference>
<proteinExistence type="predicted"/>
<evidence type="ECO:0000313" key="1">
    <source>
        <dbReference type="EMBL" id="KAL0412988.1"/>
    </source>
</evidence>
<name>A0AAW2U805_SESRA</name>
<organism evidence="1">
    <name type="scientific">Sesamum radiatum</name>
    <name type="common">Black benniseed</name>
    <dbReference type="NCBI Taxonomy" id="300843"/>
    <lineage>
        <taxon>Eukaryota</taxon>
        <taxon>Viridiplantae</taxon>
        <taxon>Streptophyta</taxon>
        <taxon>Embryophyta</taxon>
        <taxon>Tracheophyta</taxon>
        <taxon>Spermatophyta</taxon>
        <taxon>Magnoliopsida</taxon>
        <taxon>eudicotyledons</taxon>
        <taxon>Gunneridae</taxon>
        <taxon>Pentapetalae</taxon>
        <taxon>asterids</taxon>
        <taxon>lamiids</taxon>
        <taxon>Lamiales</taxon>
        <taxon>Pedaliaceae</taxon>
        <taxon>Sesamum</taxon>
    </lineage>
</organism>
<dbReference type="AlphaFoldDB" id="A0AAW2U805"/>
<sequence length="72" mass="7647">MGLKWRWFRQTIGRMRGAVLAINRCGKSGNRIQQTARLGSRVKVTVDLAGEGVNPHLNKGNGGVAEAATTGG</sequence>